<feature type="region of interest" description="Disordered" evidence="1">
    <location>
        <begin position="1"/>
        <end position="52"/>
    </location>
</feature>
<reference evidence="3" key="1">
    <citation type="journal article" date="2012" name="J. Bacteriol.">
        <title>Revised Genome Sequence of Burkholderia thailandensis MSMB43 with Improved Annotation.</title>
        <authorList>
            <person name="Zhuo Y."/>
            <person name="Liu L."/>
            <person name="Wang Q."/>
            <person name="Liu X."/>
            <person name="Ren B."/>
            <person name="Liu M."/>
            <person name="Ni P."/>
            <person name="Cheng Y.Q."/>
            <person name="Zhang L."/>
        </authorList>
    </citation>
    <scope>NUCLEOTIDE SEQUENCE [LARGE SCALE GENOMIC DNA]</scope>
    <source>
        <strain evidence="3">MSMB43</strain>
    </source>
</reference>
<accession>A0ABN0G699</accession>
<evidence type="ECO:0000256" key="1">
    <source>
        <dbReference type="SAM" id="MobiDB-lite"/>
    </source>
</evidence>
<gene>
    <name evidence="2" type="ORF">A33K_15751</name>
</gene>
<evidence type="ECO:0000313" key="2">
    <source>
        <dbReference type="EMBL" id="EIP87730.1"/>
    </source>
</evidence>
<proteinExistence type="predicted"/>
<evidence type="ECO:0000313" key="3">
    <source>
        <dbReference type="Proteomes" id="UP000004682"/>
    </source>
</evidence>
<dbReference type="EMBL" id="JH692063">
    <property type="protein sequence ID" value="EIP87730.1"/>
    <property type="molecule type" value="Genomic_DNA"/>
</dbReference>
<protein>
    <submittedName>
        <fullName evidence="2">Cobalamin biosynthesis protein CbiG</fullName>
    </submittedName>
</protein>
<dbReference type="Proteomes" id="UP000004682">
    <property type="component" value="Unassembled WGS sequence"/>
</dbReference>
<sequence>MASAQPGYRPTHGASRARRTPGSAGTEAGASSTQPMRSDTRPASRPSIAETA</sequence>
<name>A0ABN0G699_9BURK</name>
<organism evidence="2 3">
    <name type="scientific">Burkholderia humptydooensis MSMB43</name>
    <dbReference type="NCBI Taxonomy" id="441157"/>
    <lineage>
        <taxon>Bacteria</taxon>
        <taxon>Pseudomonadati</taxon>
        <taxon>Pseudomonadota</taxon>
        <taxon>Betaproteobacteria</taxon>
        <taxon>Burkholderiales</taxon>
        <taxon>Burkholderiaceae</taxon>
        <taxon>Burkholderia</taxon>
        <taxon>pseudomallei group</taxon>
    </lineage>
</organism>
<keyword evidence="3" id="KW-1185">Reference proteome</keyword>